<keyword evidence="1" id="KW-0808">Transferase</keyword>
<proteinExistence type="predicted"/>
<dbReference type="CDD" id="cd16917">
    <property type="entry name" value="HATPase_UhpB-NarQ-NarX-like"/>
    <property type="match status" value="1"/>
</dbReference>
<reference evidence="4" key="1">
    <citation type="journal article" date="2014" name="Front. Microbiol.">
        <title>High frequency of phylogenetically diverse reductive dehalogenase-homologous genes in deep subseafloor sedimentary metagenomes.</title>
        <authorList>
            <person name="Kawai M."/>
            <person name="Futagami T."/>
            <person name="Toyoda A."/>
            <person name="Takaki Y."/>
            <person name="Nishi S."/>
            <person name="Hori S."/>
            <person name="Arai W."/>
            <person name="Tsubouchi T."/>
            <person name="Morono Y."/>
            <person name="Uchiyama I."/>
            <person name="Ito T."/>
            <person name="Fujiyama A."/>
            <person name="Inagaki F."/>
            <person name="Takami H."/>
        </authorList>
    </citation>
    <scope>NUCLEOTIDE SEQUENCE</scope>
    <source>
        <strain evidence="4">Expedition CK06-06</strain>
    </source>
</reference>
<dbReference type="SUPFAM" id="SSF55874">
    <property type="entry name" value="ATPase domain of HSP90 chaperone/DNA topoisomerase II/histidine kinase"/>
    <property type="match status" value="1"/>
</dbReference>
<feature type="domain" description="Histidine kinase/HSP90-like ATPase" evidence="3">
    <location>
        <begin position="5"/>
        <end position="77"/>
    </location>
</feature>
<dbReference type="GO" id="GO:0016301">
    <property type="term" value="F:kinase activity"/>
    <property type="evidence" value="ECO:0007669"/>
    <property type="project" value="UniProtKB-KW"/>
</dbReference>
<dbReference type="InterPro" id="IPR004358">
    <property type="entry name" value="Sig_transdc_His_kin-like_C"/>
</dbReference>
<evidence type="ECO:0000313" key="4">
    <source>
        <dbReference type="EMBL" id="GAG21271.1"/>
    </source>
</evidence>
<dbReference type="InterPro" id="IPR050482">
    <property type="entry name" value="Sensor_HK_TwoCompSys"/>
</dbReference>
<dbReference type="PRINTS" id="PR00344">
    <property type="entry name" value="BCTRLSENSOR"/>
</dbReference>
<dbReference type="Pfam" id="PF02518">
    <property type="entry name" value="HATPase_c"/>
    <property type="match status" value="1"/>
</dbReference>
<evidence type="ECO:0000259" key="3">
    <source>
        <dbReference type="Pfam" id="PF02518"/>
    </source>
</evidence>
<dbReference type="AlphaFoldDB" id="X0X8G8"/>
<dbReference type="InterPro" id="IPR036890">
    <property type="entry name" value="HATPase_C_sf"/>
</dbReference>
<feature type="non-terminal residue" evidence="4">
    <location>
        <position position="1"/>
    </location>
</feature>
<protein>
    <recommendedName>
        <fullName evidence="3">Histidine kinase/HSP90-like ATPase domain-containing protein</fullName>
    </recommendedName>
</protein>
<dbReference type="EMBL" id="BARS01035679">
    <property type="protein sequence ID" value="GAG21271.1"/>
    <property type="molecule type" value="Genomic_DNA"/>
</dbReference>
<dbReference type="GO" id="GO:0000160">
    <property type="term" value="P:phosphorelay signal transduction system"/>
    <property type="evidence" value="ECO:0007669"/>
    <property type="project" value="UniProtKB-KW"/>
</dbReference>
<evidence type="ECO:0000256" key="1">
    <source>
        <dbReference type="ARBA" id="ARBA00022679"/>
    </source>
</evidence>
<evidence type="ECO:0000256" key="2">
    <source>
        <dbReference type="ARBA" id="ARBA00022777"/>
    </source>
</evidence>
<name>X0X8G8_9ZZZZ</name>
<dbReference type="Gene3D" id="3.30.565.10">
    <property type="entry name" value="Histidine kinase-like ATPase, C-terminal domain"/>
    <property type="match status" value="1"/>
</dbReference>
<sequence>TRHAGVSETTVRVWTDQDTLLARIEDQGIGFDPAAVLAAGHASGLTGMQERAALCGGKLTIDSEPGGGTRLALELPAGGATEQGKR</sequence>
<organism evidence="4">
    <name type="scientific">marine sediment metagenome</name>
    <dbReference type="NCBI Taxonomy" id="412755"/>
    <lineage>
        <taxon>unclassified sequences</taxon>
        <taxon>metagenomes</taxon>
        <taxon>ecological metagenomes</taxon>
    </lineage>
</organism>
<dbReference type="PANTHER" id="PTHR24421">
    <property type="entry name" value="NITRATE/NITRITE SENSOR PROTEIN NARX-RELATED"/>
    <property type="match status" value="1"/>
</dbReference>
<keyword evidence="2" id="KW-0418">Kinase</keyword>
<gene>
    <name evidence="4" type="ORF">S01H1_54942</name>
</gene>
<accession>X0X8G8</accession>
<dbReference type="InterPro" id="IPR003594">
    <property type="entry name" value="HATPase_dom"/>
</dbReference>
<comment type="caution">
    <text evidence="4">The sequence shown here is derived from an EMBL/GenBank/DDBJ whole genome shotgun (WGS) entry which is preliminary data.</text>
</comment>